<dbReference type="InterPro" id="IPR024788">
    <property type="entry name" value="Malectin-like_Carb-bd_dom"/>
</dbReference>
<feature type="binding site" evidence="12">
    <location>
        <position position="530"/>
    </location>
    <ligand>
        <name>ATP</name>
        <dbReference type="ChEBI" id="CHEBI:30616"/>
    </ligand>
</feature>
<evidence type="ECO:0000256" key="10">
    <source>
        <dbReference type="ARBA" id="ARBA00023136"/>
    </source>
</evidence>
<keyword evidence="11" id="KW-0325">Glycoprotein</keyword>
<gene>
    <name evidence="17" type="primary">LOC105177639</name>
</gene>
<dbReference type="InterPro" id="IPR017441">
    <property type="entry name" value="Protein_kinase_ATP_BS"/>
</dbReference>
<dbReference type="GO" id="GO:0005524">
    <property type="term" value="F:ATP binding"/>
    <property type="evidence" value="ECO:0007669"/>
    <property type="project" value="UniProtKB-UniRule"/>
</dbReference>
<keyword evidence="16" id="KW-1185">Reference proteome</keyword>
<keyword evidence="6 12" id="KW-0547">Nucleotide-binding</keyword>
<dbReference type="OrthoDB" id="1720310at2759"/>
<dbReference type="InterPro" id="IPR000719">
    <property type="entry name" value="Prot_kinase_dom"/>
</dbReference>
<dbReference type="Proteomes" id="UP000504604">
    <property type="component" value="Linkage group LG15"/>
</dbReference>
<dbReference type="Gene3D" id="2.60.120.430">
    <property type="entry name" value="Galactose-binding lectin"/>
    <property type="match status" value="2"/>
</dbReference>
<dbReference type="PANTHER" id="PTHR27003:SF467">
    <property type="entry name" value="PROTEIN KINASE DOMAIN-CONTAINING PROTEIN"/>
    <property type="match status" value="1"/>
</dbReference>
<feature type="compositionally biased region" description="Basic and acidic residues" evidence="13">
    <location>
        <begin position="840"/>
        <end position="855"/>
    </location>
</feature>
<reference evidence="17" key="1">
    <citation type="submission" date="2025-08" db="UniProtKB">
        <authorList>
            <consortium name="RefSeq"/>
        </authorList>
    </citation>
    <scope>IDENTIFICATION</scope>
</reference>
<dbReference type="FunFam" id="1.10.510.10:FF:000084">
    <property type="entry name" value="Wall-associated receptor kinase 2"/>
    <property type="match status" value="1"/>
</dbReference>
<dbReference type="InterPro" id="IPR045272">
    <property type="entry name" value="ANXUR1/2-like"/>
</dbReference>
<dbReference type="Gene3D" id="1.10.510.10">
    <property type="entry name" value="Transferase(Phosphotransferase) domain 1"/>
    <property type="match status" value="2"/>
</dbReference>
<keyword evidence="8 12" id="KW-0067">ATP-binding</keyword>
<dbReference type="AlphaFoldDB" id="A0A6I9UG56"/>
<dbReference type="FunFam" id="3.30.200.20:FF:000039">
    <property type="entry name" value="receptor-like protein kinase FERONIA"/>
    <property type="match status" value="1"/>
</dbReference>
<feature type="compositionally biased region" description="Basic and acidic residues" evidence="13">
    <location>
        <begin position="787"/>
        <end position="805"/>
    </location>
</feature>
<accession>A0A6I9UG56</accession>
<keyword evidence="5 14" id="KW-0732">Signal</keyword>
<dbReference type="FunFam" id="2.60.120.430:FF:000003">
    <property type="entry name" value="FERONIA receptor-like kinase"/>
    <property type="match status" value="1"/>
</dbReference>
<dbReference type="Gramene" id="SIN_1004931.t">
    <property type="protein sequence ID" value="SIN_1004931.t.cds1"/>
    <property type="gene ID" value="SIN_1004931"/>
</dbReference>
<keyword evidence="2" id="KW-0723">Serine/threonine-protein kinase</keyword>
<dbReference type="GO" id="GO:0005886">
    <property type="term" value="C:plasma membrane"/>
    <property type="evidence" value="ECO:0007669"/>
    <property type="project" value="TreeGrafter"/>
</dbReference>
<dbReference type="InParanoid" id="A0A6I9UG56"/>
<dbReference type="SMART" id="SM00220">
    <property type="entry name" value="S_TKc"/>
    <property type="match status" value="1"/>
</dbReference>
<evidence type="ECO:0000256" key="14">
    <source>
        <dbReference type="SAM" id="SignalP"/>
    </source>
</evidence>
<keyword evidence="10" id="KW-0472">Membrane</keyword>
<feature type="domain" description="Protein kinase" evidence="15">
    <location>
        <begin position="905"/>
        <end position="1180"/>
    </location>
</feature>
<evidence type="ECO:0000256" key="6">
    <source>
        <dbReference type="ARBA" id="ARBA00022741"/>
    </source>
</evidence>
<keyword evidence="4" id="KW-0812">Transmembrane</keyword>
<comment type="subcellular location">
    <subcellularLocation>
        <location evidence="1">Membrane</location>
        <topology evidence="1">Single-pass type I membrane protein</topology>
    </subcellularLocation>
</comment>
<dbReference type="InterPro" id="IPR001245">
    <property type="entry name" value="Ser-Thr/Tyr_kinase_cat_dom"/>
</dbReference>
<name>A0A6I9UG56_SESIN</name>
<dbReference type="PANTHER" id="PTHR27003">
    <property type="entry name" value="OS07G0166700 PROTEIN"/>
    <property type="match status" value="1"/>
</dbReference>
<evidence type="ECO:0000256" key="5">
    <source>
        <dbReference type="ARBA" id="ARBA00022729"/>
    </source>
</evidence>
<evidence type="ECO:0000256" key="1">
    <source>
        <dbReference type="ARBA" id="ARBA00004479"/>
    </source>
</evidence>
<evidence type="ECO:0000256" key="2">
    <source>
        <dbReference type="ARBA" id="ARBA00022527"/>
    </source>
</evidence>
<dbReference type="Gene3D" id="3.30.200.20">
    <property type="entry name" value="Phosphorylase Kinase, domain 1"/>
    <property type="match status" value="2"/>
</dbReference>
<dbReference type="Pfam" id="PF12819">
    <property type="entry name" value="Malectin_like"/>
    <property type="match status" value="1"/>
</dbReference>
<feature type="region of interest" description="Disordered" evidence="13">
    <location>
        <begin position="784"/>
        <end position="859"/>
    </location>
</feature>
<dbReference type="PROSITE" id="PS50011">
    <property type="entry name" value="PROTEIN_KINASE_DOM"/>
    <property type="match status" value="2"/>
</dbReference>
<dbReference type="RefSeq" id="XP_011099165.1">
    <property type="nucleotide sequence ID" value="XM_011100863.2"/>
</dbReference>
<dbReference type="CDD" id="cd14066">
    <property type="entry name" value="STKc_IRAK"/>
    <property type="match status" value="1"/>
</dbReference>
<dbReference type="FunFam" id="2.60.120.430:FF:000007">
    <property type="entry name" value="FERONIA receptor-like kinase"/>
    <property type="match status" value="1"/>
</dbReference>
<evidence type="ECO:0000256" key="9">
    <source>
        <dbReference type="ARBA" id="ARBA00022989"/>
    </source>
</evidence>
<dbReference type="GO" id="GO:0004714">
    <property type="term" value="F:transmembrane receptor protein tyrosine kinase activity"/>
    <property type="evidence" value="ECO:0007669"/>
    <property type="project" value="InterPro"/>
</dbReference>
<dbReference type="Pfam" id="PF00069">
    <property type="entry name" value="Pkinase"/>
    <property type="match status" value="1"/>
</dbReference>
<feature type="signal peptide" evidence="14">
    <location>
        <begin position="1"/>
        <end position="24"/>
    </location>
</feature>
<proteinExistence type="predicted"/>
<dbReference type="GeneID" id="105177639"/>
<dbReference type="Pfam" id="PF07714">
    <property type="entry name" value="PK_Tyr_Ser-Thr"/>
    <property type="match status" value="1"/>
</dbReference>
<evidence type="ECO:0000256" key="3">
    <source>
        <dbReference type="ARBA" id="ARBA00022679"/>
    </source>
</evidence>
<keyword evidence="9" id="KW-1133">Transmembrane helix</keyword>
<sequence>MYVSRLSDILITLCLFWQILITLASNNSANYSSPASIAISCGSSGKLTAPDGRVWIGDSGYESSFSPQINGKPSKSRAIHQLDSVPYKTARVSHREFSYVFPVEPGQKFVRLHFYQGSYKGFKSSKALFTVKAGPYTLLSNFTAADVLGSKQMIREYCVNIDNGGSLTITFSPAPRKRRSDNFYAFVNGIEVVYMPTSLYFTPEGELGAPVVGQKYRFYIDNSTALELVQRLNVGGTSILPAEDSSMFRRWDQDSDYLLETGDDPANNVVTMAYTGTSTCIAPNKVYQTARTIYADTKLSANNLTWKIPVDLGFRYLIRLHCYKFQPKIAEAGKKEFSVVINNQIAEDNADVIQWGGTNGVAVYRDYIVMMEGDKMVGKRHLTITFQLNFESRDKHFHGSLNGLEVFKLSNPDNNLAGSWSVPELRSPTSTPRQKKPSSVYTTDLIATVLIGTLTLLNIAVYYLRRVSDSNSGLTNIRSSSSEHRCRQFSIDEIRTSTNNFDPRFHIGSGGYGRVYKGSIDRGATFVAIKRLKSESRQGETEFWTEIKMLSKLRHQHLVSLIGYCNDGQERLLVYQYMPRGTLADHLYKTNRHGKSNPPLPWELRLKVSIGAARGLYYLHSRHRAIHRDVKSSNILLDENWVAKISDFGLSKMGPANDSFTHISTNVRGTFGYLDPEYFLTRKLTRKSDVYSFGVVLFEVLSGRPAVDIRLEEEQHSLAGYARYCIREGKVDRLIDQNLMGQISSACLKVFVGIAGRCLHTQPQGRPAMADVVMGLELALALQQTSDPDKQVEEEENAGRTHSDQSDGVISIDDMSITPPEGESDRMMSGDNPSSGTRNRGSDQKNAKTKAKDNSSNRNPSTRWWWDAFGILPRAPSKSKASPLPPQVIIHQFSLEEIQKATNNFHNSLIIGFGGSDTVYKGYIDGGQKVVAIRWSRTTEARLCMAHELQSKKEIQMKSSSAQNHVASLIGYSETESDMILVYDYMTNGTLHDHLHEPYGDPLPWKRRLQICIGAAQGLSHIHSIVKQTMLHRELKSTNIWLDENWIPKVSEWGLSKKKGNSRLPTIVRGNWGYLDSDYIRGEQLTEKSYVYSFGLVLFEVLFAEKESDRWSEEDQVSLAYWIKSCMRGNLAGCIDPFLVGRISPDSLKTFVETAGRCLLDHGTDRPSIVDIVTRLEVALKQQEAAEGNKGPQLMRS</sequence>
<dbReference type="SUPFAM" id="SSF56112">
    <property type="entry name" value="Protein kinase-like (PK-like)"/>
    <property type="match status" value="2"/>
</dbReference>
<dbReference type="PROSITE" id="PS00107">
    <property type="entry name" value="PROTEIN_KINASE_ATP"/>
    <property type="match status" value="1"/>
</dbReference>
<feature type="domain" description="Protein kinase" evidence="15">
    <location>
        <begin position="501"/>
        <end position="780"/>
    </location>
</feature>
<dbReference type="GO" id="GO:0004674">
    <property type="term" value="F:protein serine/threonine kinase activity"/>
    <property type="evidence" value="ECO:0007669"/>
    <property type="project" value="UniProtKB-KW"/>
</dbReference>
<protein>
    <submittedName>
        <fullName evidence="17">Receptor-like protein kinase FERONIA</fullName>
    </submittedName>
</protein>
<evidence type="ECO:0000256" key="4">
    <source>
        <dbReference type="ARBA" id="ARBA00022692"/>
    </source>
</evidence>
<evidence type="ECO:0000256" key="13">
    <source>
        <dbReference type="SAM" id="MobiDB-lite"/>
    </source>
</evidence>
<evidence type="ECO:0000313" key="16">
    <source>
        <dbReference type="Proteomes" id="UP000504604"/>
    </source>
</evidence>
<evidence type="ECO:0000256" key="7">
    <source>
        <dbReference type="ARBA" id="ARBA00022777"/>
    </source>
</evidence>
<dbReference type="InterPro" id="IPR011009">
    <property type="entry name" value="Kinase-like_dom_sf"/>
</dbReference>
<organism evidence="16 17">
    <name type="scientific">Sesamum indicum</name>
    <name type="common">Oriental sesame</name>
    <name type="synonym">Sesamum orientale</name>
    <dbReference type="NCBI Taxonomy" id="4182"/>
    <lineage>
        <taxon>Eukaryota</taxon>
        <taxon>Viridiplantae</taxon>
        <taxon>Streptophyta</taxon>
        <taxon>Embryophyta</taxon>
        <taxon>Tracheophyta</taxon>
        <taxon>Spermatophyta</taxon>
        <taxon>Magnoliopsida</taxon>
        <taxon>eudicotyledons</taxon>
        <taxon>Gunneridae</taxon>
        <taxon>Pentapetalae</taxon>
        <taxon>asterids</taxon>
        <taxon>lamiids</taxon>
        <taxon>Lamiales</taxon>
        <taxon>Pedaliaceae</taxon>
        <taxon>Sesamum</taxon>
    </lineage>
</organism>
<evidence type="ECO:0000313" key="17">
    <source>
        <dbReference type="RefSeq" id="XP_011099165.1"/>
    </source>
</evidence>
<evidence type="ECO:0000256" key="12">
    <source>
        <dbReference type="PROSITE-ProRule" id="PRU10141"/>
    </source>
</evidence>
<evidence type="ECO:0000256" key="8">
    <source>
        <dbReference type="ARBA" id="ARBA00022840"/>
    </source>
</evidence>
<evidence type="ECO:0000256" key="11">
    <source>
        <dbReference type="ARBA" id="ARBA00023180"/>
    </source>
</evidence>
<feature type="chain" id="PRO_5026998254" evidence="14">
    <location>
        <begin position="25"/>
        <end position="1197"/>
    </location>
</feature>
<keyword evidence="3" id="KW-0808">Transferase</keyword>
<dbReference type="KEGG" id="sind:105177639"/>
<evidence type="ECO:0000259" key="15">
    <source>
        <dbReference type="PROSITE" id="PS50011"/>
    </source>
</evidence>
<keyword evidence="7" id="KW-0418">Kinase</keyword>
<dbReference type="GO" id="GO:0009506">
    <property type="term" value="C:plasmodesma"/>
    <property type="evidence" value="ECO:0007669"/>
    <property type="project" value="TreeGrafter"/>
</dbReference>